<evidence type="ECO:0000256" key="2">
    <source>
        <dbReference type="RuleBase" id="RU003954"/>
    </source>
</evidence>
<dbReference type="AlphaFoldDB" id="A0A9P6EBY6"/>
<sequence>MPTISVDQRPLRKSSWTPNEPLVRDIKDGILRLASNPDEAIHSRPIPTRTTSKLIARRQQQPSLVDEFIHSFKELESYKNGKSVIIDGQTLSIAAVTAAARYHASVALDESPALKNKLAKSRKVIVDKIDAGLSVYGVSTGFGGSADTRTDQPILLGNALLQHQHAGVLPSQTEKPLEVLPLQDPLNSSSMPEAWVRGAILIRMNSLIRGHSGVRWELIEKMNELLRANITPLVPLRGTISASGDLAPLSYIAGTLIGNPSIRVFDGPSVFGSRQVVSSRKALEDHAIEPLPLASKEHLGILNGTAFSASVASMALNEAVHLALLSQVCTAMGTEALAGTRCSFDPFISNVARPHPGQIEVAKNIWGMLEGSVFAETHEEEVTIDQDEGVLRQDRYPLRTAPQFIGPQVEDLLQSLKTITTECNSTTDNPLIDGETGTVHHGGNFQAMSVSNVMEKTRLSLHHLGKILFGQCAELINPAMNRGLPPSLAATEPSLNYHAKGIDIASAAYVAELGYLANPVTTHIQSAEMHNQAVNSLALISARATVTSLEVLSILISSYLYAICQALDLRAMQHEFKEGLFKITKEEFDTSYSSILSEEQSVGLRKTLSNTMYDMFNATSTMDTAERMNKIAASSTTILLDYFTSSEFTSSPSASSVPAALSTIPSFRARIAGRLSTLLDDLRRDYLSGARGPAPASRFLNKTKAVYEFVRLTLGIRMHGSENYHNFKNGLGVEDVTVGQNVSLIHEAIRDGKIHSVIVDVFSSL</sequence>
<evidence type="ECO:0000313" key="3">
    <source>
        <dbReference type="EMBL" id="KAF9526631.1"/>
    </source>
</evidence>
<dbReference type="GO" id="GO:0016841">
    <property type="term" value="F:ammonia-lyase activity"/>
    <property type="evidence" value="ECO:0007669"/>
    <property type="project" value="InterPro"/>
</dbReference>
<dbReference type="InterPro" id="IPR005922">
    <property type="entry name" value="Phe_NH3-lyase"/>
</dbReference>
<gene>
    <name evidence="3" type="ORF">CPB83DRAFT_794472</name>
</gene>
<protein>
    <submittedName>
        <fullName evidence="3">L-Aspartase-like protein</fullName>
    </submittedName>
</protein>
<dbReference type="Gene3D" id="1.10.274.20">
    <property type="entry name" value="Phenylalanine ammonia-lyase 1, domain 3"/>
    <property type="match status" value="1"/>
</dbReference>
<dbReference type="Proteomes" id="UP000807306">
    <property type="component" value="Unassembled WGS sequence"/>
</dbReference>
<keyword evidence="2" id="KW-0456">Lyase</keyword>
<dbReference type="InterPro" id="IPR024083">
    <property type="entry name" value="Fumarase/histidase_N"/>
</dbReference>
<dbReference type="SUPFAM" id="SSF48557">
    <property type="entry name" value="L-aspartase-like"/>
    <property type="match status" value="1"/>
</dbReference>
<dbReference type="Gene3D" id="1.10.275.10">
    <property type="entry name" value="Fumarase/aspartase (N-terminal domain)"/>
    <property type="match status" value="1"/>
</dbReference>
<comment type="similarity">
    <text evidence="1 2">Belongs to the PAL/histidase family.</text>
</comment>
<dbReference type="OrthoDB" id="10051290at2759"/>
<dbReference type="InterPro" id="IPR023144">
    <property type="entry name" value="Phe_NH3-lyase_shielding_dom_sf"/>
</dbReference>
<name>A0A9P6EBY6_9AGAR</name>
<dbReference type="Pfam" id="PF00221">
    <property type="entry name" value="Lyase_aromatic"/>
    <property type="match status" value="1"/>
</dbReference>
<dbReference type="PROSITE" id="PS00488">
    <property type="entry name" value="PAL_HISTIDASE"/>
    <property type="match status" value="1"/>
</dbReference>
<dbReference type="CDD" id="cd00332">
    <property type="entry name" value="PAL-HAL"/>
    <property type="match status" value="1"/>
</dbReference>
<dbReference type="InterPro" id="IPR022313">
    <property type="entry name" value="Phe/His_NH3-lyase_AS"/>
</dbReference>
<comment type="caution">
    <text evidence="3">The sequence shown here is derived from an EMBL/GenBank/DDBJ whole genome shotgun (WGS) entry which is preliminary data.</text>
</comment>
<evidence type="ECO:0000313" key="4">
    <source>
        <dbReference type="Proteomes" id="UP000807306"/>
    </source>
</evidence>
<dbReference type="GO" id="GO:0006559">
    <property type="term" value="P:L-phenylalanine catabolic process"/>
    <property type="evidence" value="ECO:0007669"/>
    <property type="project" value="InterPro"/>
</dbReference>
<proteinExistence type="inferred from homology"/>
<dbReference type="InterPro" id="IPR008948">
    <property type="entry name" value="L-Aspartase-like"/>
</dbReference>
<dbReference type="GO" id="GO:0005737">
    <property type="term" value="C:cytoplasm"/>
    <property type="evidence" value="ECO:0007669"/>
    <property type="project" value="InterPro"/>
</dbReference>
<keyword evidence="4" id="KW-1185">Reference proteome</keyword>
<dbReference type="NCBIfam" id="TIGR01226">
    <property type="entry name" value="phe_am_lyase"/>
    <property type="match status" value="1"/>
</dbReference>
<reference evidence="3" key="1">
    <citation type="submission" date="2020-11" db="EMBL/GenBank/DDBJ databases">
        <authorList>
            <consortium name="DOE Joint Genome Institute"/>
            <person name="Ahrendt S."/>
            <person name="Riley R."/>
            <person name="Andreopoulos W."/>
            <person name="Labutti K."/>
            <person name="Pangilinan J."/>
            <person name="Ruiz-Duenas F.J."/>
            <person name="Barrasa J.M."/>
            <person name="Sanchez-Garcia M."/>
            <person name="Camarero S."/>
            <person name="Miyauchi S."/>
            <person name="Serrano A."/>
            <person name="Linde D."/>
            <person name="Babiker R."/>
            <person name="Drula E."/>
            <person name="Ayuso-Fernandez I."/>
            <person name="Pacheco R."/>
            <person name="Padilla G."/>
            <person name="Ferreira P."/>
            <person name="Barriuso J."/>
            <person name="Kellner H."/>
            <person name="Castanera R."/>
            <person name="Alfaro M."/>
            <person name="Ramirez L."/>
            <person name="Pisabarro A.G."/>
            <person name="Kuo A."/>
            <person name="Tritt A."/>
            <person name="Lipzen A."/>
            <person name="He G."/>
            <person name="Yan M."/>
            <person name="Ng V."/>
            <person name="Cullen D."/>
            <person name="Martin F."/>
            <person name="Rosso M.-N."/>
            <person name="Henrissat B."/>
            <person name="Hibbett D."/>
            <person name="Martinez A.T."/>
            <person name="Grigoriev I.V."/>
        </authorList>
    </citation>
    <scope>NUCLEOTIDE SEQUENCE</scope>
    <source>
        <strain evidence="3">CBS 506.95</strain>
    </source>
</reference>
<accession>A0A9P6EBY6</accession>
<dbReference type="InterPro" id="IPR001106">
    <property type="entry name" value="Aromatic_Lyase"/>
</dbReference>
<organism evidence="3 4">
    <name type="scientific">Crepidotus variabilis</name>
    <dbReference type="NCBI Taxonomy" id="179855"/>
    <lineage>
        <taxon>Eukaryota</taxon>
        <taxon>Fungi</taxon>
        <taxon>Dikarya</taxon>
        <taxon>Basidiomycota</taxon>
        <taxon>Agaricomycotina</taxon>
        <taxon>Agaricomycetes</taxon>
        <taxon>Agaricomycetidae</taxon>
        <taxon>Agaricales</taxon>
        <taxon>Agaricineae</taxon>
        <taxon>Crepidotaceae</taxon>
        <taxon>Crepidotus</taxon>
    </lineage>
</organism>
<dbReference type="EMBL" id="MU157869">
    <property type="protein sequence ID" value="KAF9526631.1"/>
    <property type="molecule type" value="Genomic_DNA"/>
</dbReference>
<dbReference type="Gene3D" id="1.20.200.10">
    <property type="entry name" value="Fumarase/aspartase (Central domain)"/>
    <property type="match status" value="1"/>
</dbReference>
<dbReference type="PANTHER" id="PTHR10362">
    <property type="entry name" value="HISTIDINE AMMONIA-LYASE"/>
    <property type="match status" value="1"/>
</dbReference>
<evidence type="ECO:0000256" key="1">
    <source>
        <dbReference type="ARBA" id="ARBA00007238"/>
    </source>
</evidence>